<dbReference type="InterPro" id="IPR015330">
    <property type="entry name" value="DNA_primase/pol_bifunc_N"/>
</dbReference>
<gene>
    <name evidence="2" type="ORF">CD117_02980</name>
</gene>
<feature type="domain" description="DNA primase/polymerase bifunctional N-terminal" evidence="1">
    <location>
        <begin position="7"/>
        <end position="163"/>
    </location>
</feature>
<reference evidence="2 3" key="1">
    <citation type="submission" date="2018-10" db="EMBL/GenBank/DDBJ databases">
        <title>A collection Staphylococci species genome sequencing.</title>
        <authorList>
            <person name="Cole K."/>
        </authorList>
    </citation>
    <scope>NUCLEOTIDE SEQUENCE [LARGE SCALE GENOMIC DNA]</scope>
    <source>
        <strain evidence="3">NCTC 12218</strain>
    </source>
</reference>
<evidence type="ECO:0000313" key="3">
    <source>
        <dbReference type="Proteomes" id="UP000274792"/>
    </source>
</evidence>
<dbReference type="SUPFAM" id="SSF56747">
    <property type="entry name" value="Prim-pol domain"/>
    <property type="match status" value="1"/>
</dbReference>
<dbReference type="CDD" id="cd04859">
    <property type="entry name" value="Prim_Pol"/>
    <property type="match status" value="1"/>
</dbReference>
<dbReference type="AlphaFoldDB" id="A0AAJ4VIT2"/>
<evidence type="ECO:0000259" key="1">
    <source>
        <dbReference type="SMART" id="SM00943"/>
    </source>
</evidence>
<name>A0AAJ4VIT2_MAMSC</name>
<comment type="caution">
    <text evidence="2">The sequence shown here is derived from an EMBL/GenBank/DDBJ whole genome shotgun (WGS) entry which is preliminary data.</text>
</comment>
<sequence length="268" mass="30589">MTGYHVAKELLQKNIQVIPLDQYKKPTVTFKDAVIDDDFIDKYSNMYNRAFVLGVLTRDVWCIDIDVNHAEGKNGFESIEHIPFNDELVANMDNTLVQTTPSGGKHIIFKKRDGINYSQKIDYLPSVDIKAHPNNYFVLAGSKTVKGKYTHNGVRVTKYEGEFEERIFSKRGNYSQQVLDDYSVQNTLNNYDFSHLSHHGKGGLGKQAYQRIIDGQSTERNNDLYLAVSYAKQCNVDIEPLRVLIGDVKNGDEFKQSEWEATVRSASY</sequence>
<accession>A0AAJ4VIT2</accession>
<evidence type="ECO:0000313" key="2">
    <source>
        <dbReference type="EMBL" id="RTX74385.1"/>
    </source>
</evidence>
<dbReference type="RefSeq" id="WP_126476645.1">
    <property type="nucleotide sequence ID" value="NZ_RXWV01000019.1"/>
</dbReference>
<protein>
    <submittedName>
        <fullName evidence="2">Bifunctional DNA primase/polymerase</fullName>
    </submittedName>
</protein>
<dbReference type="Proteomes" id="UP000274792">
    <property type="component" value="Unassembled WGS sequence"/>
</dbReference>
<dbReference type="SMART" id="SM00943">
    <property type="entry name" value="Prim-Pol"/>
    <property type="match status" value="1"/>
</dbReference>
<proteinExistence type="predicted"/>
<organism evidence="2 3">
    <name type="scientific">Mammaliicoccus sciuri</name>
    <name type="common">Staphylococcus sciuri</name>
    <dbReference type="NCBI Taxonomy" id="1296"/>
    <lineage>
        <taxon>Bacteria</taxon>
        <taxon>Bacillati</taxon>
        <taxon>Bacillota</taxon>
        <taxon>Bacilli</taxon>
        <taxon>Bacillales</taxon>
        <taxon>Staphylococcaceae</taxon>
        <taxon>Mammaliicoccus</taxon>
    </lineage>
</organism>
<dbReference type="EMBL" id="RXWV01000019">
    <property type="protein sequence ID" value="RTX74385.1"/>
    <property type="molecule type" value="Genomic_DNA"/>
</dbReference>
<dbReference type="Pfam" id="PF09250">
    <property type="entry name" value="Prim-Pol"/>
    <property type="match status" value="1"/>
</dbReference>